<reference evidence="2 3" key="1">
    <citation type="submission" date="2020-08" db="EMBL/GenBank/DDBJ databases">
        <title>A Genomic Blueprint of the Chicken Gut Microbiome.</title>
        <authorList>
            <person name="Gilroy R."/>
            <person name="Ravi A."/>
            <person name="Getino M."/>
            <person name="Pursley I."/>
            <person name="Horton D.L."/>
            <person name="Alikhan N.-F."/>
            <person name="Baker D."/>
            <person name="Gharbi K."/>
            <person name="Hall N."/>
            <person name="Watson M."/>
            <person name="Adriaenssens E.M."/>
            <person name="Foster-Nyarko E."/>
            <person name="Jarju S."/>
            <person name="Secka A."/>
            <person name="Antonio M."/>
            <person name="Oren A."/>
            <person name="Chaudhuri R."/>
            <person name="La Ragione R.M."/>
            <person name="Hildebrand F."/>
            <person name="Pallen M.J."/>
        </authorList>
    </citation>
    <scope>NUCLEOTIDE SEQUENCE [LARGE SCALE GENOMIC DNA]</scope>
    <source>
        <strain evidence="2 3">Re57</strain>
    </source>
</reference>
<evidence type="ECO:0000256" key="1">
    <source>
        <dbReference type="SAM" id="MobiDB-lite"/>
    </source>
</evidence>
<evidence type="ECO:0000313" key="3">
    <source>
        <dbReference type="Proteomes" id="UP000651517"/>
    </source>
</evidence>
<name>A0ABR8WQJ0_9MICO</name>
<feature type="region of interest" description="Disordered" evidence="1">
    <location>
        <begin position="134"/>
        <end position="156"/>
    </location>
</feature>
<proteinExistence type="predicted"/>
<accession>A0ABR8WQJ0</accession>
<comment type="caution">
    <text evidence="2">The sequence shown here is derived from an EMBL/GenBank/DDBJ whole genome shotgun (WGS) entry which is preliminary data.</text>
</comment>
<dbReference type="Proteomes" id="UP000651517">
    <property type="component" value="Unassembled WGS sequence"/>
</dbReference>
<dbReference type="EMBL" id="JACSPY010000001">
    <property type="protein sequence ID" value="MBD8019351.1"/>
    <property type="molecule type" value="Genomic_DNA"/>
</dbReference>
<organism evidence="2 3">
    <name type="scientific">Brevibacterium gallinarum</name>
    <dbReference type="NCBI Taxonomy" id="2762220"/>
    <lineage>
        <taxon>Bacteria</taxon>
        <taxon>Bacillati</taxon>
        <taxon>Actinomycetota</taxon>
        <taxon>Actinomycetes</taxon>
        <taxon>Micrococcales</taxon>
        <taxon>Brevibacteriaceae</taxon>
        <taxon>Brevibacterium</taxon>
    </lineage>
</organism>
<evidence type="ECO:0000313" key="2">
    <source>
        <dbReference type="EMBL" id="MBD8019351.1"/>
    </source>
</evidence>
<sequence length="180" mass="18888">MSAPSINPNIGTLNGDSSVEFSIDDRDGHIGVVMTASATGQQLFVPVGEVWNVSAVLKSIARVCSDLDTLGLSLAVVELPGDLSDRGGDLRQGRGDLGDRTLQVVPVGERTSSFSGKLGRVGVVGSAAVTHDSSPSVGECVGDPQPTEGGARKGFTVLNADEFEQLREWLRKRRQQGGEQ</sequence>
<gene>
    <name evidence="2" type="ORF">H9634_00950</name>
</gene>
<protein>
    <submittedName>
        <fullName evidence="2">Uncharacterized protein</fullName>
    </submittedName>
</protein>
<dbReference type="RefSeq" id="WP_191724955.1">
    <property type="nucleotide sequence ID" value="NZ_JACSPY010000001.1"/>
</dbReference>
<keyword evidence="3" id="KW-1185">Reference proteome</keyword>